<evidence type="ECO:0000256" key="2">
    <source>
        <dbReference type="SAM" id="SignalP"/>
    </source>
</evidence>
<protein>
    <submittedName>
        <fullName evidence="3">Uncharacterized protein</fullName>
    </submittedName>
</protein>
<keyword evidence="4" id="KW-1185">Reference proteome</keyword>
<dbReference type="EMBL" id="JAIZAY010000001">
    <property type="protein sequence ID" value="KAJ8048176.1"/>
    <property type="molecule type" value="Genomic_DNA"/>
</dbReference>
<gene>
    <name evidence="3" type="ORF">HOLleu_00375</name>
</gene>
<reference evidence="3" key="1">
    <citation type="submission" date="2021-10" db="EMBL/GenBank/DDBJ databases">
        <title>Tropical sea cucumber genome reveals ecological adaptation and Cuvierian tubules defense mechanism.</title>
        <authorList>
            <person name="Chen T."/>
        </authorList>
    </citation>
    <scope>NUCLEOTIDE SEQUENCE</scope>
    <source>
        <strain evidence="3">Nanhai2018</strain>
        <tissue evidence="3">Muscle</tissue>
    </source>
</reference>
<evidence type="ECO:0000313" key="4">
    <source>
        <dbReference type="Proteomes" id="UP001152320"/>
    </source>
</evidence>
<comment type="caution">
    <text evidence="3">The sequence shown here is derived from an EMBL/GenBank/DDBJ whole genome shotgun (WGS) entry which is preliminary data.</text>
</comment>
<organism evidence="3 4">
    <name type="scientific">Holothuria leucospilota</name>
    <name type="common">Black long sea cucumber</name>
    <name type="synonym">Mertensiothuria leucospilota</name>
    <dbReference type="NCBI Taxonomy" id="206669"/>
    <lineage>
        <taxon>Eukaryota</taxon>
        <taxon>Metazoa</taxon>
        <taxon>Echinodermata</taxon>
        <taxon>Eleutherozoa</taxon>
        <taxon>Echinozoa</taxon>
        <taxon>Holothuroidea</taxon>
        <taxon>Aspidochirotacea</taxon>
        <taxon>Aspidochirotida</taxon>
        <taxon>Holothuriidae</taxon>
        <taxon>Holothuria</taxon>
    </lineage>
</organism>
<feature type="signal peptide" evidence="2">
    <location>
        <begin position="1"/>
        <end position="21"/>
    </location>
</feature>
<proteinExistence type="predicted"/>
<dbReference type="AlphaFoldDB" id="A0A9Q1CMV4"/>
<feature type="chain" id="PRO_5040341866" evidence="2">
    <location>
        <begin position="22"/>
        <end position="332"/>
    </location>
</feature>
<dbReference type="Proteomes" id="UP001152320">
    <property type="component" value="Chromosome 1"/>
</dbReference>
<name>A0A9Q1CMV4_HOLLE</name>
<accession>A0A9Q1CMV4</accession>
<evidence type="ECO:0000256" key="1">
    <source>
        <dbReference type="ARBA" id="ARBA00022729"/>
    </source>
</evidence>
<keyword evidence="1 2" id="KW-0732">Signal</keyword>
<dbReference type="InterPro" id="IPR050975">
    <property type="entry name" value="Sleep_regulator"/>
</dbReference>
<dbReference type="PANTHER" id="PTHR33562">
    <property type="entry name" value="ATILLA, ISOFORM B-RELATED-RELATED"/>
    <property type="match status" value="1"/>
</dbReference>
<evidence type="ECO:0000313" key="3">
    <source>
        <dbReference type="EMBL" id="KAJ8048176.1"/>
    </source>
</evidence>
<sequence>MASFSRLVVLFLALIVPTGNSLKCLSCDSYTYLDADFTDIDSEEDRDCVAGTKKPENQLECLEGSTCAIFEGTVTWFVKGYGFVNAQMTFRTCVRLLGPASFPPGGCFDSHSSYSFLHQLIGGKYIGRELTNFNGTFCGCNHTDTCNDHPGSAPVITRGHTPNTNPRGLQCVSCYHQVFNDPGYNHLDVKNPSCSEAAIEEDSIYYHTCANGGVCGVINGELNFRGINITYFERDCLYGITKYTTIEREDGLLCVSSQNVSQIVTSHLLSEAEISVGDFSGELCYCSTDFCELPGKIYKDAQNKENHSDVNVIHTGMLALSFSLWGILVFTR</sequence>